<dbReference type="InterPro" id="IPR015422">
    <property type="entry name" value="PyrdxlP-dep_Trfase_small"/>
</dbReference>
<dbReference type="SUPFAM" id="SSF53383">
    <property type="entry name" value="PLP-dependent transferases"/>
    <property type="match status" value="1"/>
</dbReference>
<dbReference type="Gene3D" id="3.40.640.10">
    <property type="entry name" value="Type I PLP-dependent aspartate aminotransferase-like (Major domain)"/>
    <property type="match status" value="1"/>
</dbReference>
<dbReference type="GO" id="GO:0006520">
    <property type="term" value="P:amino acid metabolic process"/>
    <property type="evidence" value="ECO:0007669"/>
    <property type="project" value="InterPro"/>
</dbReference>
<sequence>MSHELCIPQSSIKPPDSILGLSRLIEQDPRSEKINAGVGVFRDESGKTYTPQSILLAWEKLEFGKVDYLSPSGKREFLGDEVFLNETVGLALGMQGNNLLNQGRISAIGTVGGTGAIATFADVIKQLSPGSSILIGNPSWPNHFQIAQSRQLEIIKYDQSTENNTFNFEGALEAIKKSPEKTIVLFHAGESHNPSGVNPSADEWKELARGMSGRFAFFDAPYLGLSSNIFQDSMAMKIFLEENVPIAVAVSYAKNCGLYNERPGALIIPASTNTKATEMQRLLNWCARSSYSSPPAHGEKLVTTMLEDLTLKNLWLSDLEKAVVILNKRRKIFAENVPQFDFVAKQHGLFSLLPLNDEAVLRLRREYAVYIPNGGRINIGGVTSEQMALFAKAIKEVLLQSPKLW</sequence>
<comment type="subunit">
    <text evidence="3">Homodimer.</text>
</comment>
<dbReference type="Pfam" id="PF00155">
    <property type="entry name" value="Aminotran_1_2"/>
    <property type="match status" value="1"/>
</dbReference>
<comment type="cofactor">
    <cofactor evidence="1">
        <name>pyridoxal 5'-phosphate</name>
        <dbReference type="ChEBI" id="CHEBI:597326"/>
    </cofactor>
</comment>
<keyword evidence="4" id="KW-0032">Aminotransferase</keyword>
<evidence type="ECO:0000256" key="4">
    <source>
        <dbReference type="ARBA" id="ARBA00022576"/>
    </source>
</evidence>
<evidence type="ECO:0000256" key="2">
    <source>
        <dbReference type="ARBA" id="ARBA00007441"/>
    </source>
</evidence>
<evidence type="ECO:0000256" key="6">
    <source>
        <dbReference type="ARBA" id="ARBA00022898"/>
    </source>
</evidence>
<proteinExistence type="inferred from homology"/>
<dbReference type="GO" id="GO:0030170">
    <property type="term" value="F:pyridoxal phosphate binding"/>
    <property type="evidence" value="ECO:0007669"/>
    <property type="project" value="InterPro"/>
</dbReference>
<dbReference type="InterPro" id="IPR004839">
    <property type="entry name" value="Aminotransferase_I/II_large"/>
</dbReference>
<dbReference type="GO" id="GO:0042802">
    <property type="term" value="F:identical protein binding"/>
    <property type="evidence" value="ECO:0007669"/>
    <property type="project" value="TreeGrafter"/>
</dbReference>
<name>A0A2H0KGC8_9BACT</name>
<evidence type="ECO:0000313" key="9">
    <source>
        <dbReference type="Proteomes" id="UP000231371"/>
    </source>
</evidence>
<dbReference type="InterPro" id="IPR015424">
    <property type="entry name" value="PyrdxlP-dep_Trfase"/>
</dbReference>
<evidence type="ECO:0000256" key="3">
    <source>
        <dbReference type="ARBA" id="ARBA00011738"/>
    </source>
</evidence>
<dbReference type="InterPro" id="IPR015421">
    <property type="entry name" value="PyrdxlP-dep_Trfase_major"/>
</dbReference>
<evidence type="ECO:0000256" key="5">
    <source>
        <dbReference type="ARBA" id="ARBA00022679"/>
    </source>
</evidence>
<dbReference type="AlphaFoldDB" id="A0A2H0KGC8"/>
<dbReference type="Gene3D" id="3.90.1150.10">
    <property type="entry name" value="Aspartate Aminotransferase, domain 1"/>
    <property type="match status" value="1"/>
</dbReference>
<evidence type="ECO:0000313" key="8">
    <source>
        <dbReference type="EMBL" id="PIQ70311.1"/>
    </source>
</evidence>
<dbReference type="EMBL" id="PCVI01000020">
    <property type="protein sequence ID" value="PIQ70311.1"/>
    <property type="molecule type" value="Genomic_DNA"/>
</dbReference>
<dbReference type="InterPro" id="IPR000796">
    <property type="entry name" value="Asp_trans"/>
</dbReference>
<dbReference type="PANTHER" id="PTHR11879">
    <property type="entry name" value="ASPARTATE AMINOTRANSFERASE"/>
    <property type="match status" value="1"/>
</dbReference>
<comment type="caution">
    <text evidence="8">The sequence shown here is derived from an EMBL/GenBank/DDBJ whole genome shotgun (WGS) entry which is preliminary data.</text>
</comment>
<dbReference type="GO" id="GO:0008483">
    <property type="term" value="F:transaminase activity"/>
    <property type="evidence" value="ECO:0007669"/>
    <property type="project" value="UniProtKB-KW"/>
</dbReference>
<dbReference type="Proteomes" id="UP000231371">
    <property type="component" value="Unassembled WGS sequence"/>
</dbReference>
<dbReference type="PANTHER" id="PTHR11879:SF22">
    <property type="entry name" value="ASPARTATE AMINOTRANSFERASE, MITOCHONDRIAL"/>
    <property type="match status" value="1"/>
</dbReference>
<keyword evidence="6" id="KW-0663">Pyridoxal phosphate</keyword>
<organism evidence="8 9">
    <name type="scientific">Candidatus Shapirobacteria bacterium CG11_big_fil_rev_8_21_14_0_20_40_12</name>
    <dbReference type="NCBI Taxonomy" id="1974889"/>
    <lineage>
        <taxon>Bacteria</taxon>
        <taxon>Candidatus Shapironibacteriota</taxon>
    </lineage>
</organism>
<evidence type="ECO:0000256" key="1">
    <source>
        <dbReference type="ARBA" id="ARBA00001933"/>
    </source>
</evidence>
<accession>A0A2H0KGC8</accession>
<dbReference type="CDD" id="cd00609">
    <property type="entry name" value="AAT_like"/>
    <property type="match status" value="1"/>
</dbReference>
<evidence type="ECO:0000259" key="7">
    <source>
        <dbReference type="Pfam" id="PF00155"/>
    </source>
</evidence>
<keyword evidence="5" id="KW-0808">Transferase</keyword>
<reference evidence="8 9" key="1">
    <citation type="submission" date="2017-09" db="EMBL/GenBank/DDBJ databases">
        <title>Depth-based differentiation of microbial function through sediment-hosted aquifers and enrichment of novel symbionts in the deep terrestrial subsurface.</title>
        <authorList>
            <person name="Probst A.J."/>
            <person name="Ladd B."/>
            <person name="Jarett J.K."/>
            <person name="Geller-Mcgrath D.E."/>
            <person name="Sieber C.M."/>
            <person name="Emerson J.B."/>
            <person name="Anantharaman K."/>
            <person name="Thomas B.C."/>
            <person name="Malmstrom R."/>
            <person name="Stieglmeier M."/>
            <person name="Klingl A."/>
            <person name="Woyke T."/>
            <person name="Ryan C.M."/>
            <person name="Banfield J.F."/>
        </authorList>
    </citation>
    <scope>NUCLEOTIDE SEQUENCE [LARGE SCALE GENOMIC DNA]</scope>
    <source>
        <strain evidence="8">CG11_big_fil_rev_8_21_14_0_20_40_12</strain>
    </source>
</reference>
<comment type="similarity">
    <text evidence="2">Belongs to the class-I pyridoxal-phosphate-dependent aminotransferase family.</text>
</comment>
<feature type="domain" description="Aminotransferase class I/classII large" evidence="7">
    <location>
        <begin position="32"/>
        <end position="394"/>
    </location>
</feature>
<gene>
    <name evidence="8" type="ORF">COV89_01205</name>
</gene>
<dbReference type="PRINTS" id="PR00799">
    <property type="entry name" value="TRANSAMINASE"/>
</dbReference>
<protein>
    <recommendedName>
        <fullName evidence="7">Aminotransferase class I/classII large domain-containing protein</fullName>
    </recommendedName>
</protein>